<protein>
    <submittedName>
        <fullName evidence="2">Uncharacterized protein</fullName>
    </submittedName>
</protein>
<name>A0A392UQT6_9FABA</name>
<sequence>MNLFSSNSSNCFFNFFNSDADILYGAIDIGLVPGIKSMANSTSLSGGKSDISPGNTSGNSHTTSNSSIL</sequence>
<feature type="non-terminal residue" evidence="2">
    <location>
        <position position="69"/>
    </location>
</feature>
<feature type="compositionally biased region" description="Low complexity" evidence="1">
    <location>
        <begin position="52"/>
        <end position="69"/>
    </location>
</feature>
<gene>
    <name evidence="2" type="ORF">A2U01_0099668</name>
</gene>
<evidence type="ECO:0000256" key="1">
    <source>
        <dbReference type="SAM" id="MobiDB-lite"/>
    </source>
</evidence>
<dbReference type="Proteomes" id="UP000265520">
    <property type="component" value="Unassembled WGS sequence"/>
</dbReference>
<evidence type="ECO:0000313" key="2">
    <source>
        <dbReference type="EMBL" id="MCI78398.1"/>
    </source>
</evidence>
<dbReference type="AlphaFoldDB" id="A0A392UQT6"/>
<comment type="caution">
    <text evidence="2">The sequence shown here is derived from an EMBL/GenBank/DDBJ whole genome shotgun (WGS) entry which is preliminary data.</text>
</comment>
<keyword evidence="3" id="KW-1185">Reference proteome</keyword>
<feature type="region of interest" description="Disordered" evidence="1">
    <location>
        <begin position="41"/>
        <end position="69"/>
    </location>
</feature>
<evidence type="ECO:0000313" key="3">
    <source>
        <dbReference type="Proteomes" id="UP000265520"/>
    </source>
</evidence>
<reference evidence="2 3" key="1">
    <citation type="journal article" date="2018" name="Front. Plant Sci.">
        <title>Red Clover (Trifolium pratense) and Zigzag Clover (T. medium) - A Picture of Genomic Similarities and Differences.</title>
        <authorList>
            <person name="Dluhosova J."/>
            <person name="Istvanek J."/>
            <person name="Nedelnik J."/>
            <person name="Repkova J."/>
        </authorList>
    </citation>
    <scope>NUCLEOTIDE SEQUENCE [LARGE SCALE GENOMIC DNA]</scope>
    <source>
        <strain evidence="3">cv. 10/8</strain>
        <tissue evidence="2">Leaf</tissue>
    </source>
</reference>
<organism evidence="2 3">
    <name type="scientific">Trifolium medium</name>
    <dbReference type="NCBI Taxonomy" id="97028"/>
    <lineage>
        <taxon>Eukaryota</taxon>
        <taxon>Viridiplantae</taxon>
        <taxon>Streptophyta</taxon>
        <taxon>Embryophyta</taxon>
        <taxon>Tracheophyta</taxon>
        <taxon>Spermatophyta</taxon>
        <taxon>Magnoliopsida</taxon>
        <taxon>eudicotyledons</taxon>
        <taxon>Gunneridae</taxon>
        <taxon>Pentapetalae</taxon>
        <taxon>rosids</taxon>
        <taxon>fabids</taxon>
        <taxon>Fabales</taxon>
        <taxon>Fabaceae</taxon>
        <taxon>Papilionoideae</taxon>
        <taxon>50 kb inversion clade</taxon>
        <taxon>NPAAA clade</taxon>
        <taxon>Hologalegina</taxon>
        <taxon>IRL clade</taxon>
        <taxon>Trifolieae</taxon>
        <taxon>Trifolium</taxon>
    </lineage>
</organism>
<accession>A0A392UQT6</accession>
<dbReference type="EMBL" id="LXQA010949904">
    <property type="protein sequence ID" value="MCI78398.1"/>
    <property type="molecule type" value="Genomic_DNA"/>
</dbReference>
<proteinExistence type="predicted"/>